<dbReference type="OrthoDB" id="2082016at2"/>
<reference evidence="2 3" key="1">
    <citation type="submission" date="2018-01" db="EMBL/GenBank/DDBJ databases">
        <title>Genome Sequencing and Assembly of Anaerobacter polyendosporus strain CT4.</title>
        <authorList>
            <person name="Tachaapaikoon C."/>
            <person name="Sutheeworapong S."/>
            <person name="Jenjaroenpun P."/>
            <person name="Wongsurawat T."/>
            <person name="Nookeaw I."/>
            <person name="Cheawchanlertfa P."/>
            <person name="Kosugi A."/>
            <person name="Cheevadhanarak S."/>
            <person name="Ratanakhanokchai K."/>
        </authorList>
    </citation>
    <scope>NUCLEOTIDE SEQUENCE [LARGE SCALE GENOMIC DNA]</scope>
    <source>
        <strain evidence="2 3">CT4</strain>
    </source>
</reference>
<dbReference type="KEGG" id="cmah:C1I91_09760"/>
<keyword evidence="1" id="KW-1133">Transmembrane helix</keyword>
<keyword evidence="3" id="KW-1185">Reference proteome</keyword>
<feature type="transmembrane region" description="Helical" evidence="1">
    <location>
        <begin position="6"/>
        <end position="25"/>
    </location>
</feature>
<evidence type="ECO:0008006" key="4">
    <source>
        <dbReference type="Google" id="ProtNLM"/>
    </source>
</evidence>
<dbReference type="EMBL" id="CP025746">
    <property type="protein sequence ID" value="QAA31912.1"/>
    <property type="molecule type" value="Genomic_DNA"/>
</dbReference>
<organism evidence="2 3">
    <name type="scientific">Clostridium manihotivorum</name>
    <dbReference type="NCBI Taxonomy" id="2320868"/>
    <lineage>
        <taxon>Bacteria</taxon>
        <taxon>Bacillati</taxon>
        <taxon>Bacillota</taxon>
        <taxon>Clostridia</taxon>
        <taxon>Eubacteriales</taxon>
        <taxon>Clostridiaceae</taxon>
        <taxon>Clostridium</taxon>
    </lineage>
</organism>
<dbReference type="RefSeq" id="WP_128212705.1">
    <property type="nucleotide sequence ID" value="NZ_CP025746.1"/>
</dbReference>
<sequence>MKKKLLKISILILLSSAVFILSYYLTKSYYLADKKTNGNNVVYNSENGYLKDDMKLVLKSKSKDSEQFIIDGEYTVKELKKDLGIEQGLKKDDLVNHFKALSYSIESMDDSQIILSRSFINKLQPNRYYLGEKNDFFAIYKTDSKGVPFIENASKDIFADKKKVSSLPEQDKKDIVNFKMQFKTRDDAEEAASGYF</sequence>
<keyword evidence="1" id="KW-0812">Transmembrane</keyword>
<dbReference type="Proteomes" id="UP000286268">
    <property type="component" value="Chromosome"/>
</dbReference>
<evidence type="ECO:0000313" key="3">
    <source>
        <dbReference type="Proteomes" id="UP000286268"/>
    </source>
</evidence>
<gene>
    <name evidence="2" type="ORF">C1I91_09760</name>
</gene>
<proteinExistence type="predicted"/>
<protein>
    <recommendedName>
        <fullName evidence="4">Bypass of forespore C C-terminal domain-containing protein</fullName>
    </recommendedName>
</protein>
<accession>A0A410DSC8</accession>
<evidence type="ECO:0000256" key="1">
    <source>
        <dbReference type="SAM" id="Phobius"/>
    </source>
</evidence>
<name>A0A410DSC8_9CLOT</name>
<evidence type="ECO:0000313" key="2">
    <source>
        <dbReference type="EMBL" id="QAA31912.1"/>
    </source>
</evidence>
<dbReference type="AlphaFoldDB" id="A0A410DSC8"/>
<keyword evidence="1" id="KW-0472">Membrane</keyword>